<evidence type="ECO:0000313" key="2">
    <source>
        <dbReference type="Proteomes" id="UP000034894"/>
    </source>
</evidence>
<comment type="caution">
    <text evidence="1">The sequence shown here is derived from an EMBL/GenBank/DDBJ whole genome shotgun (WGS) entry which is preliminary data.</text>
</comment>
<accession>A0A0G1DFG2</accession>
<dbReference type="AlphaFoldDB" id="A0A0G1DFG2"/>
<dbReference type="EMBL" id="LCFP01000011">
    <property type="protein sequence ID" value="KKS96374.1"/>
    <property type="molecule type" value="Genomic_DNA"/>
</dbReference>
<dbReference type="Proteomes" id="UP000034894">
    <property type="component" value="Unassembled WGS sequence"/>
</dbReference>
<proteinExistence type="predicted"/>
<evidence type="ECO:0000313" key="1">
    <source>
        <dbReference type="EMBL" id="KKS96374.1"/>
    </source>
</evidence>
<gene>
    <name evidence="1" type="ORF">UV73_C0011G0046</name>
</gene>
<name>A0A0G1DFG2_9BACT</name>
<dbReference type="STRING" id="1618443.UV73_C0011G0046"/>
<reference evidence="1 2" key="1">
    <citation type="journal article" date="2015" name="Nature">
        <title>rRNA introns, odd ribosomes, and small enigmatic genomes across a large radiation of phyla.</title>
        <authorList>
            <person name="Brown C.T."/>
            <person name="Hug L.A."/>
            <person name="Thomas B.C."/>
            <person name="Sharon I."/>
            <person name="Castelle C.J."/>
            <person name="Singh A."/>
            <person name="Wilkins M.J."/>
            <person name="Williams K.H."/>
            <person name="Banfield J.F."/>
        </authorList>
    </citation>
    <scope>NUCLEOTIDE SEQUENCE [LARGE SCALE GENOMIC DNA]</scope>
</reference>
<protein>
    <submittedName>
        <fullName evidence="1">Uncharacterized protein</fullName>
    </submittedName>
</protein>
<organism evidence="1 2">
    <name type="scientific">Candidatus Gottesmanbacteria bacterium GW2011_GWA2_43_14</name>
    <dbReference type="NCBI Taxonomy" id="1618443"/>
    <lineage>
        <taxon>Bacteria</taxon>
        <taxon>Candidatus Gottesmaniibacteriota</taxon>
    </lineage>
</organism>
<sequence length="216" mass="25257">MTLILTVLSKHGVCVCADKRYKTGSSSEPIKFEDTHKKIFKFKKIPLIIFNHGVNRFGNKYWDQFCEEYEQSDRWLNTNFIQIVDDFKNFIEKSVVNEVVKNLPDANVAGFVLCGKTTDDNKFKVKELFWQYKSNDICFIPIRHKHNLIGSGIAYIKYLDNLIRSDNSLNKDDYWKKLTLDKAKKELEKLYSIAIKEKNKIGGDDFSDNYDIECIV</sequence>